<organism evidence="3 4">
    <name type="scientific">Methanococcus voltae</name>
    <dbReference type="NCBI Taxonomy" id="2188"/>
    <lineage>
        <taxon>Archaea</taxon>
        <taxon>Methanobacteriati</taxon>
        <taxon>Methanobacteriota</taxon>
        <taxon>Methanomada group</taxon>
        <taxon>Methanococci</taxon>
        <taxon>Methanococcales</taxon>
        <taxon>Methanococcaceae</taxon>
        <taxon>Methanococcus</taxon>
    </lineage>
</organism>
<dbReference type="Pfam" id="PF08867">
    <property type="entry name" value="FRG"/>
    <property type="match status" value="1"/>
</dbReference>
<reference evidence="3" key="1">
    <citation type="submission" date="2021-03" db="EMBL/GenBank/DDBJ databases">
        <title>Genomic Encyclopedia of Type Strains, Phase IV (KMG-V): Genome sequencing to study the core and pangenomes of soil and plant-associated prokaryotes.</title>
        <authorList>
            <person name="Whitman W."/>
        </authorList>
    </citation>
    <scope>NUCLEOTIDE SEQUENCE</scope>
    <source>
        <strain evidence="3">C4</strain>
    </source>
</reference>
<comment type="caution">
    <text evidence="3">The sequence shown here is derived from an EMBL/GenBank/DDBJ whole genome shotgun (WGS) entry which is preliminary data.</text>
</comment>
<dbReference type="SMART" id="SM00901">
    <property type="entry name" value="FRG"/>
    <property type="match status" value="1"/>
</dbReference>
<evidence type="ECO:0000259" key="2">
    <source>
        <dbReference type="SMART" id="SM00901"/>
    </source>
</evidence>
<dbReference type="AlphaFoldDB" id="A0A8J7S288"/>
<feature type="coiled-coil region" evidence="1">
    <location>
        <begin position="45"/>
        <end position="76"/>
    </location>
</feature>
<dbReference type="RefSeq" id="WP_209591526.1">
    <property type="nucleotide sequence ID" value="NZ_JAGGMV010000004.1"/>
</dbReference>
<accession>A0A8J7S288</accession>
<dbReference type="Proteomes" id="UP000740329">
    <property type="component" value="Unassembled WGS sequence"/>
</dbReference>
<keyword evidence="1" id="KW-0175">Coiled coil</keyword>
<feature type="domain" description="FRG" evidence="2">
    <location>
        <begin position="83"/>
        <end position="180"/>
    </location>
</feature>
<protein>
    <recommendedName>
        <fullName evidence="2">FRG domain-containing protein</fullName>
    </recommendedName>
</protein>
<dbReference type="InterPro" id="IPR014966">
    <property type="entry name" value="FRG-dom"/>
</dbReference>
<gene>
    <name evidence="3" type="ORF">J3E07_001450</name>
</gene>
<evidence type="ECO:0000256" key="1">
    <source>
        <dbReference type="SAM" id="Coils"/>
    </source>
</evidence>
<proteinExistence type="predicted"/>
<evidence type="ECO:0000313" key="3">
    <source>
        <dbReference type="EMBL" id="MBP2202010.1"/>
    </source>
</evidence>
<evidence type="ECO:0000313" key="4">
    <source>
        <dbReference type="Proteomes" id="UP000740329"/>
    </source>
</evidence>
<sequence length="470" mass="54912">MVNEDIPTIIDNLIDYMTEILALNKNLSEEKKSEDTDKKDIALATKKIKESVDNNEKNIEEANEEILKNMEDYIEKKLSRSINHSKIFFRGHSNSNWNMEPAVFRENLLILESNIIQLAYLRLPDEFMKSHSSFERLCMLQHYGLPTRLLDVTTNPLVALFFACQENKNKEGNYTDGAIYYNISDTYYPESYEIKVLSTFAEMGHTDTLEELMKKLTAKNLVNNDMSKESYLKLFRTLNSNYYVSPPHNNDRIIRQNGAFIIAGTKTENMDEKIELEDLKKYKLKKCKNSLNEEFDKSYFIIPAKSKKDILEELDLCNINKATLFPELEHQMNYIKNKKLELCKNDLKVEPITKKPTDNFDLSANDKIGPITIIEPTFEEINEIISKNIIDNIKCKKGFITRIIEETFEIYQKTKTVDWWKKETTNSLMINKMARNMGNYCKYKAINKKIAEKIVDEIIKLYMGRGEDEL</sequence>
<name>A0A8J7S288_METVO</name>
<dbReference type="EMBL" id="JAGGMV010000004">
    <property type="protein sequence ID" value="MBP2202010.1"/>
    <property type="molecule type" value="Genomic_DNA"/>
</dbReference>